<evidence type="ECO:0000313" key="3">
    <source>
        <dbReference type="Proteomes" id="UP000032180"/>
    </source>
</evidence>
<keyword evidence="3" id="KW-1185">Reference proteome</keyword>
<accession>A0A0D9XK86</accession>
<dbReference type="HOGENOM" id="CLU_086811_0_0_1"/>
<dbReference type="Gramene" id="LPERR10G08710.2">
    <property type="protein sequence ID" value="LPERR10G08710.2"/>
    <property type="gene ID" value="LPERR10G08710"/>
</dbReference>
<name>A0A0D9XK86_9ORYZ</name>
<proteinExistence type="predicted"/>
<dbReference type="InterPro" id="IPR039266">
    <property type="entry name" value="EN-1/SPM"/>
</dbReference>
<dbReference type="Gramene" id="LPERR10G08710.1">
    <property type="protein sequence ID" value="LPERR10G08710.1"/>
    <property type="gene ID" value="LPERR10G08710"/>
</dbReference>
<dbReference type="GO" id="GO:0032196">
    <property type="term" value="P:transposition"/>
    <property type="evidence" value="ECO:0007669"/>
    <property type="project" value="InterPro"/>
</dbReference>
<dbReference type="EnsemblPlants" id="LPERR10G08710.4">
    <property type="protein sequence ID" value="LPERR10G08710.4"/>
    <property type="gene ID" value="LPERR10G08710"/>
</dbReference>
<dbReference type="EnsemblPlants" id="LPERR10G08710.3">
    <property type="protein sequence ID" value="LPERR10G08710.3"/>
    <property type="gene ID" value="LPERR10G08710"/>
</dbReference>
<feature type="compositionally biased region" description="Pro residues" evidence="1">
    <location>
        <begin position="134"/>
        <end position="148"/>
    </location>
</feature>
<reference evidence="2 3" key="2">
    <citation type="submission" date="2013-12" db="EMBL/GenBank/DDBJ databases">
        <authorList>
            <person name="Yu Y."/>
            <person name="Lee S."/>
            <person name="de Baynast K."/>
            <person name="Wissotski M."/>
            <person name="Liu L."/>
            <person name="Talag J."/>
            <person name="Goicoechea J."/>
            <person name="Angelova A."/>
            <person name="Jetty R."/>
            <person name="Kudrna D."/>
            <person name="Golser W."/>
            <person name="Rivera L."/>
            <person name="Zhang J."/>
            <person name="Wing R."/>
        </authorList>
    </citation>
    <scope>NUCLEOTIDE SEQUENCE</scope>
</reference>
<dbReference type="PANTHER" id="PTHR33157">
    <property type="entry name" value="AUTONOMOUS TRANSPOSABLE ELEMENT EN-1 MOSAIC PROTEIN-RELATED"/>
    <property type="match status" value="1"/>
</dbReference>
<dbReference type="AlphaFoldDB" id="A0A0D9XK86"/>
<reference evidence="2" key="3">
    <citation type="submission" date="2015-04" db="UniProtKB">
        <authorList>
            <consortium name="EnsemblPlants"/>
        </authorList>
    </citation>
    <scope>IDENTIFICATION</scope>
</reference>
<dbReference type="EnsemblPlants" id="LPERR10G08710.2">
    <property type="protein sequence ID" value="LPERR10G08710.2"/>
    <property type="gene ID" value="LPERR10G08710"/>
</dbReference>
<reference evidence="2 3" key="1">
    <citation type="submission" date="2012-08" db="EMBL/GenBank/DDBJ databases">
        <title>Oryza genome evolution.</title>
        <authorList>
            <person name="Wing R.A."/>
        </authorList>
    </citation>
    <scope>NUCLEOTIDE SEQUENCE</scope>
</reference>
<sequence>MLNTEEATESWVRYKTSFLERNGDGSDPIYSPVDSLALYDSNSRKPHGKWPLFNGIVNNKEVIAELKSGSLLALKRQRREAENHQRRRESEKFQQQNVYTQKMAEWSSKAYKCCSLGQKLLETMARDQGYPSADIPPPLSPPPEPPTSPTADLGDTRGLDVGEENDNRFNVVTDGMSGGFLTSSSHSGAGNFLPPLDELEPF</sequence>
<organism evidence="2 3">
    <name type="scientific">Leersia perrieri</name>
    <dbReference type="NCBI Taxonomy" id="77586"/>
    <lineage>
        <taxon>Eukaryota</taxon>
        <taxon>Viridiplantae</taxon>
        <taxon>Streptophyta</taxon>
        <taxon>Embryophyta</taxon>
        <taxon>Tracheophyta</taxon>
        <taxon>Spermatophyta</taxon>
        <taxon>Magnoliopsida</taxon>
        <taxon>Liliopsida</taxon>
        <taxon>Poales</taxon>
        <taxon>Poaceae</taxon>
        <taxon>BOP clade</taxon>
        <taxon>Oryzoideae</taxon>
        <taxon>Oryzeae</taxon>
        <taxon>Oryzinae</taxon>
        <taxon>Leersia</taxon>
    </lineage>
</organism>
<evidence type="ECO:0000256" key="1">
    <source>
        <dbReference type="SAM" id="MobiDB-lite"/>
    </source>
</evidence>
<dbReference type="Gramene" id="LPERR10G08710.4">
    <property type="protein sequence ID" value="LPERR10G08710.4"/>
    <property type="gene ID" value="LPERR10G08710"/>
</dbReference>
<feature type="region of interest" description="Disordered" evidence="1">
    <location>
        <begin position="128"/>
        <end position="202"/>
    </location>
</feature>
<evidence type="ECO:0000313" key="2">
    <source>
        <dbReference type="EnsemblPlants" id="LPERR10G08710.3"/>
    </source>
</evidence>
<protein>
    <submittedName>
        <fullName evidence="2">Uncharacterized protein</fullName>
    </submittedName>
</protein>
<dbReference type="EnsemblPlants" id="LPERR10G08710.1">
    <property type="protein sequence ID" value="LPERR10G08710.1"/>
    <property type="gene ID" value="LPERR10G08710"/>
</dbReference>
<dbReference type="Gramene" id="LPERR10G08710.3">
    <property type="protein sequence ID" value="LPERR10G08710.3"/>
    <property type="gene ID" value="LPERR10G08710"/>
</dbReference>
<dbReference type="Proteomes" id="UP000032180">
    <property type="component" value="Chromosome 10"/>
</dbReference>
<dbReference type="PANTHER" id="PTHR33157:SF12">
    <property type="entry name" value="TRANSPOSASE TNP1_EN_SPM-LIKE DOMAIN-CONTAINING PROTEIN"/>
    <property type="match status" value="1"/>
</dbReference>